<gene>
    <name evidence="4" type="ORF">GL286_13790</name>
</gene>
<evidence type="ECO:0000313" key="4">
    <source>
        <dbReference type="EMBL" id="MTH78800.1"/>
    </source>
</evidence>
<dbReference type="InterPro" id="IPR009057">
    <property type="entry name" value="Homeodomain-like_sf"/>
</dbReference>
<comment type="caution">
    <text evidence="4">The sequence shown here is derived from an EMBL/GenBank/DDBJ whole genome shotgun (WGS) entry which is preliminary data.</text>
</comment>
<keyword evidence="1 2" id="KW-0238">DNA-binding</keyword>
<evidence type="ECO:0000313" key="5">
    <source>
        <dbReference type="Proteomes" id="UP000478183"/>
    </source>
</evidence>
<organism evidence="4 5">
    <name type="scientific">Paracoccus aestuariivivens</name>
    <dbReference type="NCBI Taxonomy" id="1820333"/>
    <lineage>
        <taxon>Bacteria</taxon>
        <taxon>Pseudomonadati</taxon>
        <taxon>Pseudomonadota</taxon>
        <taxon>Alphaproteobacteria</taxon>
        <taxon>Rhodobacterales</taxon>
        <taxon>Paracoccaceae</taxon>
        <taxon>Paracoccus</taxon>
    </lineage>
</organism>
<dbReference type="Gene3D" id="1.10.357.10">
    <property type="entry name" value="Tetracycline Repressor, domain 2"/>
    <property type="match status" value="1"/>
</dbReference>
<reference evidence="4 5" key="1">
    <citation type="submission" date="2019-11" db="EMBL/GenBank/DDBJ databases">
        <authorList>
            <person name="Dong K."/>
        </authorList>
    </citation>
    <scope>NUCLEOTIDE SEQUENCE [LARGE SCALE GENOMIC DNA]</scope>
    <source>
        <strain evidence="4 5">NBRC 111993</strain>
    </source>
</reference>
<dbReference type="PANTHER" id="PTHR30328:SF54">
    <property type="entry name" value="HTH-TYPE TRANSCRIPTIONAL REPRESSOR SCO4008"/>
    <property type="match status" value="1"/>
</dbReference>
<keyword evidence="5" id="KW-1185">Reference proteome</keyword>
<dbReference type="InterPro" id="IPR001647">
    <property type="entry name" value="HTH_TetR"/>
</dbReference>
<dbReference type="InterPro" id="IPR036271">
    <property type="entry name" value="Tet_transcr_reg_TetR-rel_C_sf"/>
</dbReference>
<dbReference type="SUPFAM" id="SSF46689">
    <property type="entry name" value="Homeodomain-like"/>
    <property type="match status" value="1"/>
</dbReference>
<dbReference type="Pfam" id="PF17938">
    <property type="entry name" value="TetR_C_29"/>
    <property type="match status" value="1"/>
</dbReference>
<dbReference type="PROSITE" id="PS50977">
    <property type="entry name" value="HTH_TETR_2"/>
    <property type="match status" value="1"/>
</dbReference>
<sequence>MNEVSMQNVTEQHAKDASGGVAQRLLAAATTEFQLHGYQGASVSRIIEAADCNVRMIYHYFGNKLGLYRACIERVYEGLRQAEAEASFWDLPPEQAIAELTRFTFDYMEAHPEFQGMMRIENMSDGVHVRELVAVNKRAETLFHAIDNVLDRGANERVFTHRPDPGQLYLSILGLATIHIANRHTMGVVLGRDLSDPEFLSARRDEVVRTILASLTGSPQ</sequence>
<dbReference type="InterPro" id="IPR041474">
    <property type="entry name" value="NicS_C"/>
</dbReference>
<dbReference type="PANTHER" id="PTHR30328">
    <property type="entry name" value="TRANSCRIPTIONAL REPRESSOR"/>
    <property type="match status" value="1"/>
</dbReference>
<dbReference type="OrthoDB" id="2356263at2"/>
<evidence type="ECO:0000259" key="3">
    <source>
        <dbReference type="PROSITE" id="PS50977"/>
    </source>
</evidence>
<name>A0A6L6J9W5_9RHOB</name>
<dbReference type="EMBL" id="WMIE01000008">
    <property type="protein sequence ID" value="MTH78800.1"/>
    <property type="molecule type" value="Genomic_DNA"/>
</dbReference>
<dbReference type="SUPFAM" id="SSF48498">
    <property type="entry name" value="Tetracyclin repressor-like, C-terminal domain"/>
    <property type="match status" value="1"/>
</dbReference>
<evidence type="ECO:0000256" key="1">
    <source>
        <dbReference type="ARBA" id="ARBA00023125"/>
    </source>
</evidence>
<dbReference type="Proteomes" id="UP000478183">
    <property type="component" value="Unassembled WGS sequence"/>
</dbReference>
<dbReference type="Pfam" id="PF00440">
    <property type="entry name" value="TetR_N"/>
    <property type="match status" value="1"/>
</dbReference>
<feature type="domain" description="HTH tetR-type" evidence="3">
    <location>
        <begin position="19"/>
        <end position="79"/>
    </location>
</feature>
<dbReference type="InterPro" id="IPR050109">
    <property type="entry name" value="HTH-type_TetR-like_transc_reg"/>
</dbReference>
<accession>A0A6L6J9W5</accession>
<proteinExistence type="predicted"/>
<feature type="DNA-binding region" description="H-T-H motif" evidence="2">
    <location>
        <begin position="42"/>
        <end position="61"/>
    </location>
</feature>
<protein>
    <submittedName>
        <fullName evidence="4">TetR family transcriptional regulator</fullName>
    </submittedName>
</protein>
<dbReference type="GO" id="GO:0003677">
    <property type="term" value="F:DNA binding"/>
    <property type="evidence" value="ECO:0007669"/>
    <property type="project" value="UniProtKB-UniRule"/>
</dbReference>
<dbReference type="AlphaFoldDB" id="A0A6L6J9W5"/>
<evidence type="ECO:0000256" key="2">
    <source>
        <dbReference type="PROSITE-ProRule" id="PRU00335"/>
    </source>
</evidence>